<dbReference type="Proteomes" id="UP001065549">
    <property type="component" value="Unassembled WGS sequence"/>
</dbReference>
<feature type="transmembrane region" description="Helical" evidence="1">
    <location>
        <begin position="135"/>
        <end position="156"/>
    </location>
</feature>
<feature type="transmembrane region" description="Helical" evidence="1">
    <location>
        <begin position="404"/>
        <end position="426"/>
    </location>
</feature>
<keyword evidence="1" id="KW-1133">Transmembrane helix</keyword>
<dbReference type="SUPFAM" id="SSF103473">
    <property type="entry name" value="MFS general substrate transporter"/>
    <property type="match status" value="1"/>
</dbReference>
<feature type="transmembrane region" description="Helical" evidence="1">
    <location>
        <begin position="265"/>
        <end position="286"/>
    </location>
</feature>
<protein>
    <submittedName>
        <fullName evidence="2">MFS transporter</fullName>
    </submittedName>
</protein>
<feature type="transmembrane region" description="Helical" evidence="1">
    <location>
        <begin position="168"/>
        <end position="189"/>
    </location>
</feature>
<dbReference type="Pfam" id="PF13347">
    <property type="entry name" value="MFS_2"/>
    <property type="match status" value="1"/>
</dbReference>
<dbReference type="InterPro" id="IPR036259">
    <property type="entry name" value="MFS_trans_sf"/>
</dbReference>
<feature type="transmembrane region" description="Helical" evidence="1">
    <location>
        <begin position="25"/>
        <end position="47"/>
    </location>
</feature>
<evidence type="ECO:0000313" key="2">
    <source>
        <dbReference type="EMBL" id="MCU7377418.1"/>
    </source>
</evidence>
<proteinExistence type="predicted"/>
<feature type="transmembrane region" description="Helical" evidence="1">
    <location>
        <begin position="293"/>
        <end position="311"/>
    </location>
</feature>
<name>A0A9J6QN91_9FIRM</name>
<accession>A0A9J6QN91</accession>
<gene>
    <name evidence="2" type="ORF">OBO34_03500</name>
</gene>
<keyword evidence="3" id="KW-1185">Reference proteome</keyword>
<dbReference type="GO" id="GO:0008643">
    <property type="term" value="P:carbohydrate transport"/>
    <property type="evidence" value="ECO:0007669"/>
    <property type="project" value="InterPro"/>
</dbReference>
<dbReference type="InterPro" id="IPR039672">
    <property type="entry name" value="MFS_2"/>
</dbReference>
<dbReference type="PANTHER" id="PTHR11328:SF24">
    <property type="entry name" value="MAJOR FACILITATOR SUPERFAMILY (MFS) PROFILE DOMAIN-CONTAINING PROTEIN"/>
    <property type="match status" value="1"/>
</dbReference>
<dbReference type="AlphaFoldDB" id="A0A9J6QN91"/>
<feature type="transmembrane region" description="Helical" evidence="1">
    <location>
        <begin position="231"/>
        <end position="253"/>
    </location>
</feature>
<dbReference type="EMBL" id="JAOSHN010000001">
    <property type="protein sequence ID" value="MCU7377418.1"/>
    <property type="molecule type" value="Genomic_DNA"/>
</dbReference>
<dbReference type="GO" id="GO:0015293">
    <property type="term" value="F:symporter activity"/>
    <property type="evidence" value="ECO:0007669"/>
    <property type="project" value="InterPro"/>
</dbReference>
<dbReference type="PANTHER" id="PTHR11328">
    <property type="entry name" value="MAJOR FACILITATOR SUPERFAMILY DOMAIN-CONTAINING PROTEIN"/>
    <property type="match status" value="1"/>
</dbReference>
<feature type="transmembrane region" description="Helical" evidence="1">
    <location>
        <begin position="68"/>
        <end position="89"/>
    </location>
</feature>
<keyword evidence="1" id="KW-0472">Membrane</keyword>
<feature type="transmembrane region" description="Helical" evidence="1">
    <location>
        <begin position="317"/>
        <end position="337"/>
    </location>
</feature>
<comment type="caution">
    <text evidence="2">The sequence shown here is derived from an EMBL/GenBank/DDBJ whole genome shotgun (WGS) entry which is preliminary data.</text>
</comment>
<evidence type="ECO:0000256" key="1">
    <source>
        <dbReference type="SAM" id="Phobius"/>
    </source>
</evidence>
<evidence type="ECO:0000313" key="3">
    <source>
        <dbReference type="Proteomes" id="UP001065549"/>
    </source>
</evidence>
<dbReference type="Gene3D" id="1.20.1250.20">
    <property type="entry name" value="MFS general substrate transporter like domains"/>
    <property type="match status" value="2"/>
</dbReference>
<organism evidence="2 3">
    <name type="scientific">Hominibacterium faecale</name>
    <dbReference type="NCBI Taxonomy" id="2839743"/>
    <lineage>
        <taxon>Bacteria</taxon>
        <taxon>Bacillati</taxon>
        <taxon>Bacillota</taxon>
        <taxon>Clostridia</taxon>
        <taxon>Peptostreptococcales</taxon>
        <taxon>Anaerovoracaceae</taxon>
        <taxon>Hominibacterium</taxon>
    </lineage>
</organism>
<sequence length="459" mass="51259">MWLEDPLRCSVFISTQETHLHHKSVYIAAAYMGGTISLIVILWDAMVTPIIGYIADRTTSKYGRRRPFMLAAVFPLLLFTVLLFTAVNFSTTASYAYYIIIGILFWTVYDFYVVPFSALGAELTQNFNDRNNLRTVVGFFIYLTVWGVTALPMFIWDRVSLAGGSDQLAWIISALVIGGAGLICGLICWNFTRGKELSAGSTLVKDANTQIERGFLRNYIELLKQRPLRNITLTMICLCISFSIESAALVYLMNNNLGLSETTQAFYWTCYTVITFIVLPICNVIANKIGKRNALLLLNALAAGGCVLYYVVGIDSFVQLVIFSFLYQLGNSALWILGYSLSYDCIEVDEFLHGCRREGAVTGLTSFTQKLGSALGMWISGLLLSFFNYDGTQAVQSTATEKGILFLNTIAPAISILFGIVFLWLYPINQKNYQAILEATEQKKTGQPFSVEKFKELIK</sequence>
<feature type="transmembrane region" description="Helical" evidence="1">
    <location>
        <begin position="95"/>
        <end position="114"/>
    </location>
</feature>
<keyword evidence="1" id="KW-0812">Transmembrane</keyword>
<dbReference type="GO" id="GO:0005886">
    <property type="term" value="C:plasma membrane"/>
    <property type="evidence" value="ECO:0007669"/>
    <property type="project" value="TreeGrafter"/>
</dbReference>
<reference evidence="2" key="1">
    <citation type="submission" date="2022-09" db="EMBL/GenBank/DDBJ databases">
        <title>Culturomic study of gut microbiota in children with autism spectrum disorder.</title>
        <authorList>
            <person name="Efimov B.A."/>
            <person name="Chaplin A.V."/>
            <person name="Sokolova S.R."/>
            <person name="Pikina A.P."/>
            <person name="Korzhanova M."/>
            <person name="Belova V."/>
            <person name="Korostin D."/>
        </authorList>
    </citation>
    <scope>NUCLEOTIDE SEQUENCE</scope>
    <source>
        <strain evidence="2">ASD5510</strain>
    </source>
</reference>
<feature type="transmembrane region" description="Helical" evidence="1">
    <location>
        <begin position="371"/>
        <end position="389"/>
    </location>
</feature>